<sequence>MSKILFISLNVLKTLGLPLVLSGCFLAQNLEEQVFLYELRIVNKLAVPIAYCEDFEATSCPNVVQSGGSEREIFSSYVENRTDEEKLRSFNRQKIKICGKLVELKLISSVSPVVKHDKDHFEIIIDTSVSDTFCQSEVSG</sequence>
<proteinExistence type="predicted"/>
<protein>
    <recommendedName>
        <fullName evidence="3">Lipoprotein</fullName>
    </recommendedName>
</protein>
<keyword evidence="2" id="KW-1185">Reference proteome</keyword>
<dbReference type="Proteomes" id="UP000183915">
    <property type="component" value="Unassembled WGS sequence"/>
</dbReference>
<reference evidence="1 2" key="1">
    <citation type="submission" date="2016-10" db="EMBL/GenBank/DDBJ databases">
        <authorList>
            <person name="Varghese N."/>
            <person name="Submissions S."/>
        </authorList>
    </citation>
    <scope>NUCLEOTIDE SEQUENCE [LARGE SCALE GENOMIC DNA]</scope>
    <source>
        <strain evidence="1 2">BS3780</strain>
    </source>
</reference>
<accession>A0ABY0ZEX0</accession>
<evidence type="ECO:0000313" key="1">
    <source>
        <dbReference type="EMBL" id="SEE58179.1"/>
    </source>
</evidence>
<evidence type="ECO:0000313" key="2">
    <source>
        <dbReference type="Proteomes" id="UP000183915"/>
    </source>
</evidence>
<comment type="caution">
    <text evidence="1">The sequence shown here is derived from an EMBL/GenBank/DDBJ whole genome shotgun (WGS) entry which is preliminary data.</text>
</comment>
<gene>
    <name evidence="1" type="ORF">SAMN04490188_4539</name>
</gene>
<dbReference type="EMBL" id="FNTT01000002">
    <property type="protein sequence ID" value="SEE58179.1"/>
    <property type="molecule type" value="Genomic_DNA"/>
</dbReference>
<name>A0ABY0ZEX0_9PSED</name>
<dbReference type="PROSITE" id="PS51257">
    <property type="entry name" value="PROKAR_LIPOPROTEIN"/>
    <property type="match status" value="1"/>
</dbReference>
<organism evidence="1 2">
    <name type="scientific">Pseudomonas kilonensis</name>
    <dbReference type="NCBI Taxonomy" id="132476"/>
    <lineage>
        <taxon>Bacteria</taxon>
        <taxon>Pseudomonadati</taxon>
        <taxon>Pseudomonadota</taxon>
        <taxon>Gammaproteobacteria</taxon>
        <taxon>Pseudomonadales</taxon>
        <taxon>Pseudomonadaceae</taxon>
        <taxon>Pseudomonas</taxon>
    </lineage>
</organism>
<evidence type="ECO:0008006" key="3">
    <source>
        <dbReference type="Google" id="ProtNLM"/>
    </source>
</evidence>